<reference evidence="3 4" key="1">
    <citation type="submission" date="2023-10" db="EMBL/GenBank/DDBJ databases">
        <title>Noviherbaspirillum sp. CPCC 100848 genome assembly.</title>
        <authorList>
            <person name="Li X.Y."/>
            <person name="Fang X.M."/>
        </authorList>
    </citation>
    <scope>NUCLEOTIDE SEQUENCE [LARGE SCALE GENOMIC DNA]</scope>
    <source>
        <strain evidence="3 4">CPCC 100848</strain>
    </source>
</reference>
<keyword evidence="1" id="KW-0597">Phosphoprotein</keyword>
<evidence type="ECO:0000259" key="2">
    <source>
        <dbReference type="PROSITE" id="PS50110"/>
    </source>
</evidence>
<evidence type="ECO:0000313" key="4">
    <source>
        <dbReference type="Proteomes" id="UP001352263"/>
    </source>
</evidence>
<keyword evidence="4" id="KW-1185">Reference proteome</keyword>
<gene>
    <name evidence="3" type="ORF">RY831_10755</name>
</gene>
<feature type="modified residue" description="4-aspartylphosphate" evidence="1">
    <location>
        <position position="57"/>
    </location>
</feature>
<protein>
    <submittedName>
        <fullName evidence="3">Response regulator</fullName>
    </submittedName>
</protein>
<proteinExistence type="predicted"/>
<sequence>MPDNDIKIIIADDDSTTCSVLRLLLREQGFSVIGEARDGEKAVHFCLLHQPDIAFLDIDMPKLSGHDAARKIKESAPDVGIIMVSALPTLENVQKSLEAGAAAFVVKPFNATKVMDAIGQCVRRKKDGRQNEDRRSQS</sequence>
<dbReference type="InterPro" id="IPR052048">
    <property type="entry name" value="ST_Response_Regulator"/>
</dbReference>
<dbReference type="PROSITE" id="PS50110">
    <property type="entry name" value="RESPONSE_REGULATORY"/>
    <property type="match status" value="1"/>
</dbReference>
<organism evidence="3 4">
    <name type="scientific">Noviherbaspirillum album</name>
    <dbReference type="NCBI Taxonomy" id="3080276"/>
    <lineage>
        <taxon>Bacteria</taxon>
        <taxon>Pseudomonadati</taxon>
        <taxon>Pseudomonadota</taxon>
        <taxon>Betaproteobacteria</taxon>
        <taxon>Burkholderiales</taxon>
        <taxon>Oxalobacteraceae</taxon>
        <taxon>Noviherbaspirillum</taxon>
    </lineage>
</organism>
<name>A0ABU6J7K5_9BURK</name>
<comment type="caution">
    <text evidence="3">The sequence shown here is derived from an EMBL/GenBank/DDBJ whole genome shotgun (WGS) entry which is preliminary data.</text>
</comment>
<dbReference type="SUPFAM" id="SSF52172">
    <property type="entry name" value="CheY-like"/>
    <property type="match status" value="1"/>
</dbReference>
<dbReference type="InterPro" id="IPR001789">
    <property type="entry name" value="Sig_transdc_resp-reg_receiver"/>
</dbReference>
<dbReference type="PANTHER" id="PTHR43228:SF1">
    <property type="entry name" value="TWO-COMPONENT RESPONSE REGULATOR ARR22"/>
    <property type="match status" value="1"/>
</dbReference>
<evidence type="ECO:0000256" key="1">
    <source>
        <dbReference type="PROSITE-ProRule" id="PRU00169"/>
    </source>
</evidence>
<evidence type="ECO:0000313" key="3">
    <source>
        <dbReference type="EMBL" id="MEC4719629.1"/>
    </source>
</evidence>
<dbReference type="InterPro" id="IPR011006">
    <property type="entry name" value="CheY-like_superfamily"/>
</dbReference>
<accession>A0ABU6J7K5</accession>
<dbReference type="Gene3D" id="3.40.50.2300">
    <property type="match status" value="1"/>
</dbReference>
<dbReference type="Proteomes" id="UP001352263">
    <property type="component" value="Unassembled WGS sequence"/>
</dbReference>
<dbReference type="PANTHER" id="PTHR43228">
    <property type="entry name" value="TWO-COMPONENT RESPONSE REGULATOR"/>
    <property type="match status" value="1"/>
</dbReference>
<feature type="domain" description="Response regulatory" evidence="2">
    <location>
        <begin position="7"/>
        <end position="122"/>
    </location>
</feature>
<dbReference type="SMART" id="SM00448">
    <property type="entry name" value="REC"/>
    <property type="match status" value="1"/>
</dbReference>
<dbReference type="RefSeq" id="WP_326506342.1">
    <property type="nucleotide sequence ID" value="NZ_JAWIIV010000007.1"/>
</dbReference>
<dbReference type="EMBL" id="JAWIIV010000007">
    <property type="protein sequence ID" value="MEC4719629.1"/>
    <property type="molecule type" value="Genomic_DNA"/>
</dbReference>
<dbReference type="Pfam" id="PF00072">
    <property type="entry name" value="Response_reg"/>
    <property type="match status" value="1"/>
</dbReference>